<organism evidence="2 3">
    <name type="scientific">Kushneria phyllosphaerae</name>
    <dbReference type="NCBI Taxonomy" id="2100822"/>
    <lineage>
        <taxon>Bacteria</taxon>
        <taxon>Pseudomonadati</taxon>
        <taxon>Pseudomonadota</taxon>
        <taxon>Gammaproteobacteria</taxon>
        <taxon>Oceanospirillales</taxon>
        <taxon>Halomonadaceae</taxon>
        <taxon>Kushneria</taxon>
    </lineage>
</organism>
<keyword evidence="1" id="KW-1133">Transmembrane helix</keyword>
<dbReference type="InterPro" id="IPR003474">
    <property type="entry name" value="Glcn_transporter"/>
</dbReference>
<reference evidence="3" key="1">
    <citation type="submission" date="2018-03" db="EMBL/GenBank/DDBJ databases">
        <authorList>
            <person name="Navarro De La Torre S."/>
        </authorList>
    </citation>
    <scope>NUCLEOTIDE SEQUENCE [LARGE SCALE GENOMIC DNA]</scope>
    <source>
        <strain evidence="3">EAod3</strain>
    </source>
</reference>
<evidence type="ECO:0000313" key="2">
    <source>
        <dbReference type="EMBL" id="SPJ33550.1"/>
    </source>
</evidence>
<accession>A0A2R8CKW5</accession>
<feature type="transmembrane region" description="Helical" evidence="1">
    <location>
        <begin position="326"/>
        <end position="344"/>
    </location>
</feature>
<dbReference type="GO" id="GO:0005886">
    <property type="term" value="C:plasma membrane"/>
    <property type="evidence" value="ECO:0007669"/>
    <property type="project" value="TreeGrafter"/>
</dbReference>
<feature type="transmembrane region" description="Helical" evidence="1">
    <location>
        <begin position="175"/>
        <end position="202"/>
    </location>
</feature>
<dbReference type="AlphaFoldDB" id="A0A2R8CKW5"/>
<feature type="transmembrane region" description="Helical" evidence="1">
    <location>
        <begin position="379"/>
        <end position="396"/>
    </location>
</feature>
<name>A0A2R8CKW5_9GAMM</name>
<dbReference type="NCBIfam" id="TIGR00791">
    <property type="entry name" value="gntP"/>
    <property type="match status" value="1"/>
</dbReference>
<dbReference type="RefSeq" id="WP_108842389.1">
    <property type="nucleotide sequence ID" value="NZ_ONZI01000002.1"/>
</dbReference>
<feature type="transmembrane region" description="Helical" evidence="1">
    <location>
        <begin position="402"/>
        <end position="419"/>
    </location>
</feature>
<dbReference type="EMBL" id="ONZI01000002">
    <property type="protein sequence ID" value="SPJ33550.1"/>
    <property type="molecule type" value="Genomic_DNA"/>
</dbReference>
<feature type="transmembrane region" description="Helical" evidence="1">
    <location>
        <begin position="58"/>
        <end position="78"/>
    </location>
</feature>
<keyword evidence="1" id="KW-0812">Transmembrane</keyword>
<keyword evidence="3" id="KW-1185">Reference proteome</keyword>
<keyword evidence="1" id="KW-0472">Membrane</keyword>
<dbReference type="Proteomes" id="UP000244934">
    <property type="component" value="Unassembled WGS sequence"/>
</dbReference>
<dbReference type="PIRSF" id="PIRSF002746">
    <property type="entry name" value="Gluconate_transporter"/>
    <property type="match status" value="1"/>
</dbReference>
<feature type="transmembrane region" description="Helical" evidence="1">
    <location>
        <begin position="350"/>
        <end position="372"/>
    </location>
</feature>
<feature type="transmembrane region" description="Helical" evidence="1">
    <location>
        <begin position="6"/>
        <end position="27"/>
    </location>
</feature>
<feature type="transmembrane region" description="Helical" evidence="1">
    <location>
        <begin position="282"/>
        <end position="305"/>
    </location>
</feature>
<protein>
    <submittedName>
        <fullName evidence="2">Gnt-II system L-idonate transporter</fullName>
    </submittedName>
</protein>
<feature type="transmembrane region" description="Helical" evidence="1">
    <location>
        <begin position="440"/>
        <end position="465"/>
    </location>
</feature>
<dbReference type="PANTHER" id="PTHR30354">
    <property type="entry name" value="GNT FAMILY GLUCONATE TRANSPORTER"/>
    <property type="match status" value="1"/>
</dbReference>
<dbReference type="Pfam" id="PF02447">
    <property type="entry name" value="GntP_permease"/>
    <property type="match status" value="1"/>
</dbReference>
<sequence length="466" mass="48124">MTDATIAGPQVIIGLGIAIFVMIFLVLKTRVHALLALVTAASLAGLIGGMPANDVIGAITTGFGATLATIGLVIGFGVMMGRILEVSGAGQRLARTILRLLGKEREDWAMALTGYIVSIPIFCDSAYVILNPLVRALSRSSGRSVLTLGIALGSGLIVTHSAVPPTPGPLGVAGIFGIDIGLMIAWGIVFTAPALIVMVLYARFMGPRIEAMIERDTGQGLAPTENTTTEQMQPGEQELPSLVRSIMPIALPIGLIFLNTLFSALASLDDSVAPGSSVVGQLITFFGNPVIAVGIGVLVAVYGLVPKMPREEVLNHLEKGVESAGIILLVTGAGGALGAVLRASGAGDYIGAQVASLALPAFLIPFIIATLVRFAQGSGTVSMITGASISAPILAAMPDVNMVLAAQAACLGALFFSYFNDSYFWVVNRMLGVKNAKHQMLVVSVPTTLGWATALVGLFIANAFMG</sequence>
<dbReference type="GO" id="GO:0015128">
    <property type="term" value="F:gluconate transmembrane transporter activity"/>
    <property type="evidence" value="ECO:0007669"/>
    <property type="project" value="InterPro"/>
</dbReference>
<gene>
    <name evidence="2" type="primary">idnT</name>
    <name evidence="2" type="ORF">KSP9073_01559</name>
</gene>
<proteinExistence type="predicted"/>
<evidence type="ECO:0000313" key="3">
    <source>
        <dbReference type="Proteomes" id="UP000244934"/>
    </source>
</evidence>
<feature type="transmembrane region" description="Helical" evidence="1">
    <location>
        <begin position="34"/>
        <end position="52"/>
    </location>
</feature>
<feature type="transmembrane region" description="Helical" evidence="1">
    <location>
        <begin position="242"/>
        <end position="262"/>
    </location>
</feature>
<evidence type="ECO:0000256" key="1">
    <source>
        <dbReference type="SAM" id="Phobius"/>
    </source>
</evidence>
<dbReference type="OrthoDB" id="9787129at2"/>
<dbReference type="PANTHER" id="PTHR30354:SF11">
    <property type="entry name" value="PERMEASE"/>
    <property type="match status" value="1"/>
</dbReference>